<dbReference type="AlphaFoldDB" id="A0A8J7U3N2"/>
<evidence type="ECO:0000313" key="9">
    <source>
        <dbReference type="Proteomes" id="UP000664417"/>
    </source>
</evidence>
<gene>
    <name evidence="8" type="ORF">J3U88_15030</name>
</gene>
<evidence type="ECO:0000256" key="2">
    <source>
        <dbReference type="ARBA" id="ARBA00022692"/>
    </source>
</evidence>
<proteinExistence type="predicted"/>
<keyword evidence="9" id="KW-1185">Reference proteome</keyword>
<evidence type="ECO:0000313" key="8">
    <source>
        <dbReference type="EMBL" id="MBO1319787.1"/>
    </source>
</evidence>
<keyword evidence="3 6" id="KW-1133">Transmembrane helix</keyword>
<dbReference type="Pfam" id="PF06305">
    <property type="entry name" value="LapA_dom"/>
    <property type="match status" value="1"/>
</dbReference>
<protein>
    <submittedName>
        <fullName evidence="8">DUF1049 domain-containing protein</fullName>
    </submittedName>
</protein>
<keyword evidence="4 6" id="KW-0472">Membrane</keyword>
<evidence type="ECO:0000256" key="3">
    <source>
        <dbReference type="ARBA" id="ARBA00022989"/>
    </source>
</evidence>
<name>A0A8J7U3N2_9BACT</name>
<dbReference type="EMBL" id="JAFREP010000014">
    <property type="protein sequence ID" value="MBO1319787.1"/>
    <property type="molecule type" value="Genomic_DNA"/>
</dbReference>
<keyword evidence="5" id="KW-0175">Coiled coil</keyword>
<evidence type="ECO:0000256" key="4">
    <source>
        <dbReference type="ARBA" id="ARBA00023136"/>
    </source>
</evidence>
<comment type="caution">
    <text evidence="8">The sequence shown here is derived from an EMBL/GenBank/DDBJ whole genome shotgun (WGS) entry which is preliminary data.</text>
</comment>
<reference evidence="8" key="1">
    <citation type="submission" date="2021-03" db="EMBL/GenBank/DDBJ databases">
        <authorList>
            <person name="Wang G."/>
        </authorList>
    </citation>
    <scope>NUCLEOTIDE SEQUENCE</scope>
    <source>
        <strain evidence="8">KCTC 12899</strain>
    </source>
</reference>
<sequence length="99" mass="11547">MLVRYVFAAAVILLMFTIFFFTKGETINVTLFPLTDSREMPTHAAMWVFFIYGFLAAFIASQLDLFRMRKDNRALKKEKETLEKEVAALRDLMVTEPEE</sequence>
<accession>A0A8J7U3N2</accession>
<feature type="domain" description="Lipopolysaccharide assembly protein A" evidence="7">
    <location>
        <begin position="26"/>
        <end position="86"/>
    </location>
</feature>
<evidence type="ECO:0000256" key="1">
    <source>
        <dbReference type="ARBA" id="ARBA00022475"/>
    </source>
</evidence>
<evidence type="ECO:0000256" key="6">
    <source>
        <dbReference type="SAM" id="Phobius"/>
    </source>
</evidence>
<feature type="transmembrane region" description="Helical" evidence="6">
    <location>
        <begin position="44"/>
        <end position="66"/>
    </location>
</feature>
<dbReference type="RefSeq" id="WP_207859693.1">
    <property type="nucleotide sequence ID" value="NZ_JAFREP010000014.1"/>
</dbReference>
<feature type="transmembrane region" description="Helical" evidence="6">
    <location>
        <begin position="5"/>
        <end position="24"/>
    </location>
</feature>
<keyword evidence="2 6" id="KW-0812">Transmembrane</keyword>
<evidence type="ECO:0000259" key="7">
    <source>
        <dbReference type="Pfam" id="PF06305"/>
    </source>
</evidence>
<feature type="coiled-coil region" evidence="5">
    <location>
        <begin position="65"/>
        <end position="92"/>
    </location>
</feature>
<dbReference type="GO" id="GO:0005886">
    <property type="term" value="C:plasma membrane"/>
    <property type="evidence" value="ECO:0007669"/>
    <property type="project" value="InterPro"/>
</dbReference>
<keyword evidence="1" id="KW-1003">Cell membrane</keyword>
<dbReference type="Proteomes" id="UP000664417">
    <property type="component" value="Unassembled WGS sequence"/>
</dbReference>
<dbReference type="InterPro" id="IPR010445">
    <property type="entry name" value="LapA_dom"/>
</dbReference>
<evidence type="ECO:0000256" key="5">
    <source>
        <dbReference type="SAM" id="Coils"/>
    </source>
</evidence>
<organism evidence="8 9">
    <name type="scientific">Acanthopleuribacter pedis</name>
    <dbReference type="NCBI Taxonomy" id="442870"/>
    <lineage>
        <taxon>Bacteria</taxon>
        <taxon>Pseudomonadati</taxon>
        <taxon>Acidobacteriota</taxon>
        <taxon>Holophagae</taxon>
        <taxon>Acanthopleuribacterales</taxon>
        <taxon>Acanthopleuribacteraceae</taxon>
        <taxon>Acanthopleuribacter</taxon>
    </lineage>
</organism>